<keyword evidence="1" id="KW-0812">Transmembrane</keyword>
<comment type="caution">
    <text evidence="2">The sequence shown here is derived from an EMBL/GenBank/DDBJ whole genome shotgun (WGS) entry which is preliminary data.</text>
</comment>
<sequence>MPSRFQTGFVAGALGALVLAALVYAQWAAGWGGAPGFVGTYRTAFGTHGALDHVLGAVLFALSGGVWGLIYAWLVPRSAVWKGMAFAVLPTLWFWVVVAPATGTPIFLGGDVRGLGLSLFFNVVIWGAFLGWYCTRRPATA</sequence>
<organism evidence="2 3">
    <name type="scientific">Rubrivirga litoralis</name>
    <dbReference type="NCBI Taxonomy" id="3075598"/>
    <lineage>
        <taxon>Bacteria</taxon>
        <taxon>Pseudomonadati</taxon>
        <taxon>Rhodothermota</taxon>
        <taxon>Rhodothermia</taxon>
        <taxon>Rhodothermales</taxon>
        <taxon>Rubricoccaceae</taxon>
        <taxon>Rubrivirga</taxon>
    </lineage>
</organism>
<dbReference type="EMBL" id="JAVRHT010000005">
    <property type="protein sequence ID" value="MDT0630819.1"/>
    <property type="molecule type" value="Genomic_DNA"/>
</dbReference>
<evidence type="ECO:0000313" key="3">
    <source>
        <dbReference type="Proteomes" id="UP001267426"/>
    </source>
</evidence>
<protein>
    <recommendedName>
        <fullName evidence="4">DUF1761 domain-containing protein</fullName>
    </recommendedName>
</protein>
<name>A0ABU3BNF7_9BACT</name>
<evidence type="ECO:0000256" key="1">
    <source>
        <dbReference type="SAM" id="Phobius"/>
    </source>
</evidence>
<evidence type="ECO:0008006" key="4">
    <source>
        <dbReference type="Google" id="ProtNLM"/>
    </source>
</evidence>
<evidence type="ECO:0000313" key="2">
    <source>
        <dbReference type="EMBL" id="MDT0630819.1"/>
    </source>
</evidence>
<dbReference type="Proteomes" id="UP001267426">
    <property type="component" value="Unassembled WGS sequence"/>
</dbReference>
<feature type="transmembrane region" description="Helical" evidence="1">
    <location>
        <begin position="54"/>
        <end position="74"/>
    </location>
</feature>
<keyword evidence="1" id="KW-1133">Transmembrane helix</keyword>
<feature type="transmembrane region" description="Helical" evidence="1">
    <location>
        <begin position="114"/>
        <end position="135"/>
    </location>
</feature>
<keyword evidence="1" id="KW-0472">Membrane</keyword>
<dbReference type="RefSeq" id="WP_311662155.1">
    <property type="nucleotide sequence ID" value="NZ_JAVRHT010000005.1"/>
</dbReference>
<keyword evidence="3" id="KW-1185">Reference proteome</keyword>
<accession>A0ABU3BNF7</accession>
<feature type="transmembrane region" description="Helical" evidence="1">
    <location>
        <begin position="86"/>
        <end position="108"/>
    </location>
</feature>
<reference evidence="2 3" key="1">
    <citation type="submission" date="2023-09" db="EMBL/GenBank/DDBJ databases">
        <authorList>
            <person name="Rey-Velasco X."/>
        </authorList>
    </citation>
    <scope>NUCLEOTIDE SEQUENCE [LARGE SCALE GENOMIC DNA]</scope>
    <source>
        <strain evidence="2 3">F394</strain>
    </source>
</reference>
<gene>
    <name evidence="2" type="ORF">RM540_03585</name>
</gene>
<proteinExistence type="predicted"/>